<keyword evidence="4" id="KW-0378">Hydrolase</keyword>
<evidence type="ECO:0000256" key="2">
    <source>
        <dbReference type="ARBA" id="ARBA00022670"/>
    </source>
</evidence>
<evidence type="ECO:0000256" key="4">
    <source>
        <dbReference type="ARBA" id="ARBA00022801"/>
    </source>
</evidence>
<dbReference type="Pfam" id="PF05577">
    <property type="entry name" value="Peptidase_S28"/>
    <property type="match status" value="1"/>
</dbReference>
<keyword evidence="5" id="KW-0325">Glycoprotein</keyword>
<gene>
    <name evidence="7" type="primary">PRSS16_14</name>
    <name evidence="7" type="ORF">FOL47_004476</name>
</gene>
<dbReference type="Gene3D" id="1.20.120.980">
    <property type="entry name" value="Serine carboxypeptidase S28, SKS domain"/>
    <property type="match status" value="1"/>
</dbReference>
<dbReference type="Proteomes" id="UP000591131">
    <property type="component" value="Unassembled WGS sequence"/>
</dbReference>
<dbReference type="SUPFAM" id="SSF53474">
    <property type="entry name" value="alpha/beta-Hydrolases"/>
    <property type="match status" value="1"/>
</dbReference>
<evidence type="ECO:0000256" key="3">
    <source>
        <dbReference type="ARBA" id="ARBA00022729"/>
    </source>
</evidence>
<reference evidence="7 8" key="1">
    <citation type="submission" date="2020-04" db="EMBL/GenBank/DDBJ databases">
        <title>Perkinsus chesapeaki whole genome sequence.</title>
        <authorList>
            <person name="Bogema D.R."/>
        </authorList>
    </citation>
    <scope>NUCLEOTIDE SEQUENCE [LARGE SCALE GENOMIC DNA]</scope>
    <source>
        <strain evidence="7">ATCC PRA-425</strain>
    </source>
</reference>
<dbReference type="GO" id="GO:0070008">
    <property type="term" value="F:serine-type exopeptidase activity"/>
    <property type="evidence" value="ECO:0007669"/>
    <property type="project" value="InterPro"/>
</dbReference>
<dbReference type="OrthoDB" id="1735038at2759"/>
<feature type="chain" id="PRO_5029498695" evidence="6">
    <location>
        <begin position="27"/>
        <end position="412"/>
    </location>
</feature>
<evidence type="ECO:0000256" key="5">
    <source>
        <dbReference type="ARBA" id="ARBA00023180"/>
    </source>
</evidence>
<organism evidence="7 8">
    <name type="scientific">Perkinsus chesapeaki</name>
    <name type="common">Clam parasite</name>
    <name type="synonym">Perkinsus andrewsi</name>
    <dbReference type="NCBI Taxonomy" id="330153"/>
    <lineage>
        <taxon>Eukaryota</taxon>
        <taxon>Sar</taxon>
        <taxon>Alveolata</taxon>
        <taxon>Perkinsozoa</taxon>
        <taxon>Perkinsea</taxon>
        <taxon>Perkinsida</taxon>
        <taxon>Perkinsidae</taxon>
        <taxon>Perkinsus</taxon>
    </lineage>
</organism>
<dbReference type="AlphaFoldDB" id="A0A7J6M2E4"/>
<dbReference type="Gene3D" id="3.40.50.1820">
    <property type="entry name" value="alpha/beta hydrolase"/>
    <property type="match status" value="1"/>
</dbReference>
<dbReference type="EMBL" id="JAAPAO010000254">
    <property type="protein sequence ID" value="KAF4665674.1"/>
    <property type="molecule type" value="Genomic_DNA"/>
</dbReference>
<feature type="signal peptide" evidence="6">
    <location>
        <begin position="1"/>
        <end position="26"/>
    </location>
</feature>
<dbReference type="InterPro" id="IPR042269">
    <property type="entry name" value="Ser_carbopepase_S28_SKS"/>
</dbReference>
<evidence type="ECO:0000313" key="8">
    <source>
        <dbReference type="Proteomes" id="UP000591131"/>
    </source>
</evidence>
<dbReference type="GO" id="GO:0008239">
    <property type="term" value="F:dipeptidyl-peptidase activity"/>
    <property type="evidence" value="ECO:0007669"/>
    <property type="project" value="TreeGrafter"/>
</dbReference>
<comment type="similarity">
    <text evidence="1">Belongs to the peptidase S28 family.</text>
</comment>
<protein>
    <submittedName>
        <fullName evidence="7">Thymus-specific serine protease</fullName>
    </submittedName>
</protein>
<keyword evidence="3 6" id="KW-0732">Signal</keyword>
<keyword evidence="8" id="KW-1185">Reference proteome</keyword>
<comment type="caution">
    <text evidence="7">The sequence shown here is derived from an EMBL/GenBank/DDBJ whole genome shotgun (WGS) entry which is preliminary data.</text>
</comment>
<dbReference type="InterPro" id="IPR029058">
    <property type="entry name" value="AB_hydrolase_fold"/>
</dbReference>
<dbReference type="GO" id="GO:0006508">
    <property type="term" value="P:proteolysis"/>
    <property type="evidence" value="ECO:0007669"/>
    <property type="project" value="UniProtKB-KW"/>
</dbReference>
<evidence type="ECO:0000313" key="7">
    <source>
        <dbReference type="EMBL" id="KAF4665674.1"/>
    </source>
</evidence>
<sequence length="412" mass="46125">MLTLARGLHGGRSILLLSLASLQCIATLLKSHIPSERSMKSPLSSWKWFHFSQVIDHSKGPERGVFKQEYLMSDEFFNHARPLIFVGISGVDLTKAPFFEVKHAARLAMASVFSLELRYSGSTFPIKDFSTATLKRLFTNQQMVDDVAFFGAKLKAKYNGAKIVVFGCSRAGTIAALARQRYPDIFLGAVVSSGAFKFKLVDEMYNQIVSQDLSKPSLGGSLECLDVVVQAHADLARAMMDPQDRRGVEQKLGFCEGVLEDVTNQVYATSDGSLLGMLVQENDPFCKHDYCNIDRVCGRLTRSGNESPLDKLADVYNTNVPLRPRTCRQKRADKLINLLKNETSSNVSRMSIFYICHSRGLFAECKEGSCPFYTGFNNWVDFWLMVCHKGFGLPREQVPNEAHCAWCHMPNQ</sequence>
<name>A0A7J6M2E4_PERCH</name>
<dbReference type="InterPro" id="IPR008758">
    <property type="entry name" value="Peptidase_S28"/>
</dbReference>
<keyword evidence="2 7" id="KW-0645">Protease</keyword>
<dbReference type="PANTHER" id="PTHR11010">
    <property type="entry name" value="PROTEASE S28 PRO-X CARBOXYPEPTIDASE-RELATED"/>
    <property type="match status" value="1"/>
</dbReference>
<accession>A0A7J6M2E4</accession>
<evidence type="ECO:0000256" key="1">
    <source>
        <dbReference type="ARBA" id="ARBA00011079"/>
    </source>
</evidence>
<evidence type="ECO:0000256" key="6">
    <source>
        <dbReference type="SAM" id="SignalP"/>
    </source>
</evidence>
<dbReference type="PANTHER" id="PTHR11010:SF117">
    <property type="entry name" value="SERINE PROTEASE 16"/>
    <property type="match status" value="1"/>
</dbReference>
<proteinExistence type="inferred from homology"/>